<keyword evidence="7 11" id="KW-0560">Oxidoreductase</keyword>
<dbReference type="EC" id="1.8.98.1" evidence="11"/>
<evidence type="ECO:0000256" key="8">
    <source>
        <dbReference type="ARBA" id="ARBA00023004"/>
    </source>
</evidence>
<reference evidence="12" key="1">
    <citation type="submission" date="2008-08" db="EMBL/GenBank/DDBJ databases">
        <title>The complete genome sequence of Thermodesulfovibrio yellowstonii strain ATCC 51303 / DSM 11347 / YP87.</title>
        <authorList>
            <person name="Dodson R.J."/>
            <person name="Durkin A.S."/>
            <person name="Wu M."/>
            <person name="Eisen J."/>
            <person name="Sutton G."/>
        </authorList>
    </citation>
    <scope>NUCLEOTIDE SEQUENCE [LARGE SCALE GENOMIC DNA]</scope>
    <source>
        <strain evidence="12">ATCC 51303 / DSM 11347 / YP87</strain>
    </source>
</reference>
<keyword evidence="5" id="KW-0274">FAD</keyword>
<keyword evidence="9" id="KW-0411">Iron-sulfur</keyword>
<keyword evidence="3" id="KW-0004">4Fe-4S</keyword>
<dbReference type="GO" id="GO:0051539">
    <property type="term" value="F:4 iron, 4 sulfur cluster binding"/>
    <property type="evidence" value="ECO:0007669"/>
    <property type="project" value="UniProtKB-KW"/>
</dbReference>
<evidence type="ECO:0000256" key="4">
    <source>
        <dbReference type="ARBA" id="ARBA00022723"/>
    </source>
</evidence>
<dbReference type="InterPro" id="IPR017900">
    <property type="entry name" value="4Fe4S_Fe_S_CS"/>
</dbReference>
<dbReference type="GO" id="GO:0015948">
    <property type="term" value="P:methanogenesis"/>
    <property type="evidence" value="ECO:0007669"/>
    <property type="project" value="UniProtKB-KW"/>
</dbReference>
<evidence type="ECO:0000256" key="5">
    <source>
        <dbReference type="ARBA" id="ARBA00022827"/>
    </source>
</evidence>
<dbReference type="Proteomes" id="UP000000718">
    <property type="component" value="Chromosome"/>
</dbReference>
<evidence type="ECO:0000256" key="6">
    <source>
        <dbReference type="ARBA" id="ARBA00022994"/>
    </source>
</evidence>
<proteinExistence type="inferred from homology"/>
<dbReference type="PROSITE" id="PS51379">
    <property type="entry name" value="4FE4S_FER_2"/>
    <property type="match status" value="4"/>
</dbReference>
<feature type="domain" description="4Fe-4S ferredoxin-type" evidence="10">
    <location>
        <begin position="562"/>
        <end position="582"/>
    </location>
</feature>
<dbReference type="InterPro" id="IPR017896">
    <property type="entry name" value="4Fe4S_Fe-S-bd"/>
</dbReference>
<keyword evidence="4" id="KW-0479">Metal-binding</keyword>
<dbReference type="OrthoDB" id="9758544at2"/>
<feature type="domain" description="4Fe-4S ferredoxin-type" evidence="10">
    <location>
        <begin position="524"/>
        <end position="553"/>
    </location>
</feature>
<dbReference type="FunFam" id="3.50.50.60:FF:000644">
    <property type="entry name" value="H(2):CoB-CoM heterodisulfide,ferredoxin reductase subunit A"/>
    <property type="match status" value="1"/>
</dbReference>
<dbReference type="HOGENOM" id="CLU_020302_0_0_0"/>
<evidence type="ECO:0000259" key="10">
    <source>
        <dbReference type="PROSITE" id="PS51379"/>
    </source>
</evidence>
<evidence type="ECO:0000313" key="12">
    <source>
        <dbReference type="Proteomes" id="UP000000718"/>
    </source>
</evidence>
<dbReference type="eggNOG" id="COG1148">
    <property type="taxonomic scope" value="Bacteria"/>
</dbReference>
<comment type="cofactor">
    <cofactor evidence="1">
        <name>FAD</name>
        <dbReference type="ChEBI" id="CHEBI:57692"/>
    </cofactor>
</comment>
<evidence type="ECO:0000256" key="7">
    <source>
        <dbReference type="ARBA" id="ARBA00023002"/>
    </source>
</evidence>
<dbReference type="InParanoid" id="B5YJP3"/>
<dbReference type="Gene3D" id="3.50.50.60">
    <property type="entry name" value="FAD/NAD(P)-binding domain"/>
    <property type="match status" value="1"/>
</dbReference>
<keyword evidence="5" id="KW-0285">Flavoprotein</keyword>
<keyword evidence="6" id="KW-0484">Methanogenesis</keyword>
<dbReference type="GO" id="GO:0046872">
    <property type="term" value="F:metal ion binding"/>
    <property type="evidence" value="ECO:0007669"/>
    <property type="project" value="UniProtKB-KW"/>
</dbReference>
<sequence length="608" mass="68082">MQIGAIFCSCAGQITEKIDFEKLQNLIRNKVAWIEKFELACAEKTHQKIINFLSLKKPEGLIILACSPKNKESVFQKLGEKAGINPYMINIVNIREQVAWVIKDRDKALKKAFILFSGALERLKKQKPLFEIKIPICNDIMIVGGGIAGIVAANSLSKAGKKVYLIEQECSLGGKIVKYEKLFPDLTCGPCMIHPMIEEVLNSNIELRLNSKVEELKGFYGAIFAKILSKPMYVNPKKCIGCSECEQICPVKAIKVEPMKLPVVARINSEKCLYLQGQDCDLCIKECPVPEAINFDESEKKESLKVGAVLWATGLELMDCKVLPEFGYGRFKDVYDSLEFEEILNIEGPTSGEIITSSGEIPEKIAIVHCVGSLDENYYPYCSKICCQYAFKFNRVLRQRLPETEIVHFVKEIVLPGKNAYRLYSQALKDPLTKILRYNDLKELKITKEDLLNVYFKNDKISCDIVVLCPAIISDRKIEEISGLFLTGSIKEPLTINETINDAMAQVGNLLCLFKEEKIIKQPFIAKIDYNKCSRCGICIFQCPYKAIEIEMGEVKMMEILCEGCGTCVASCPSNAIGLNGYSDEEILSEIYGILNATKEVDNGSTVA</sequence>
<organism evidence="11 12">
    <name type="scientific">Thermodesulfovibrio yellowstonii (strain ATCC 51303 / DSM 11347 / YP87)</name>
    <dbReference type="NCBI Taxonomy" id="289376"/>
    <lineage>
        <taxon>Bacteria</taxon>
        <taxon>Pseudomonadati</taxon>
        <taxon>Nitrospirota</taxon>
        <taxon>Thermodesulfovibrionia</taxon>
        <taxon>Thermodesulfovibrionales</taxon>
        <taxon>Thermodesulfovibrionaceae</taxon>
        <taxon>Thermodesulfovibrio</taxon>
    </lineage>
</organism>
<feature type="domain" description="4Fe-4S ferredoxin-type" evidence="10">
    <location>
        <begin position="263"/>
        <end position="298"/>
    </location>
</feature>
<keyword evidence="12" id="KW-1185">Reference proteome</keyword>
<dbReference type="Pfam" id="PF13450">
    <property type="entry name" value="NAD_binding_8"/>
    <property type="match status" value="1"/>
</dbReference>
<dbReference type="AlphaFoldDB" id="B5YJP3"/>
<dbReference type="PATRIC" id="fig|289376.4.peg.609"/>
<dbReference type="SUPFAM" id="SSF51971">
    <property type="entry name" value="Nucleotide-binding domain"/>
    <property type="match status" value="1"/>
</dbReference>
<dbReference type="SUPFAM" id="SSF54862">
    <property type="entry name" value="4Fe-4S ferredoxins"/>
    <property type="match status" value="2"/>
</dbReference>
<reference evidence="11 12" key="2">
    <citation type="journal article" date="2015" name="Genome Announc.">
        <title>Genome Sequence of the Sulfate-Reducing Thermophilic Bacterium Thermodesulfovibrio yellowstonii Strain DSM 11347T (Phylum Nitrospirae).</title>
        <authorList>
            <person name="Bhatnagar S."/>
            <person name="Badger J.H."/>
            <person name="Madupu R."/>
            <person name="Khouri H.M."/>
            <person name="O'Connor E.M."/>
            <person name="Robb F.T."/>
            <person name="Ward N.L."/>
            <person name="Eisen J.A."/>
        </authorList>
    </citation>
    <scope>NUCLEOTIDE SEQUENCE [LARGE SCALE GENOMIC DNA]</scope>
    <source>
        <strain evidence="12">ATCC 51303 / DSM 11347 / YP87</strain>
    </source>
</reference>
<dbReference type="PANTHER" id="PTHR43498">
    <property type="entry name" value="FERREDOXIN:COB-COM HETERODISULFIDE REDUCTASE SUBUNIT A"/>
    <property type="match status" value="1"/>
</dbReference>
<evidence type="ECO:0000256" key="2">
    <source>
        <dbReference type="ARBA" id="ARBA00006561"/>
    </source>
</evidence>
<dbReference type="InterPro" id="IPR036188">
    <property type="entry name" value="FAD/NAD-bd_sf"/>
</dbReference>
<protein>
    <submittedName>
        <fullName evidence="11">CoB--CoM heterodisulfide reductase iron-sulfur subunit A 2, putative</fullName>
        <ecNumber evidence="11">1.8.98.1</ecNumber>
    </submittedName>
</protein>
<dbReference type="STRING" id="289376.THEYE_A0615"/>
<dbReference type="PROSITE" id="PS00198">
    <property type="entry name" value="4FE4S_FER_1"/>
    <property type="match status" value="3"/>
</dbReference>
<comment type="similarity">
    <text evidence="2">Belongs to the HdrA family.</text>
</comment>
<evidence type="ECO:0000256" key="3">
    <source>
        <dbReference type="ARBA" id="ARBA00022485"/>
    </source>
</evidence>
<dbReference type="GO" id="GO:0051912">
    <property type="term" value="F:CoB--CoM heterodisulfide reductase activity"/>
    <property type="evidence" value="ECO:0007669"/>
    <property type="project" value="UniProtKB-EC"/>
</dbReference>
<dbReference type="InterPro" id="IPR039650">
    <property type="entry name" value="HdrA-like"/>
</dbReference>
<dbReference type="PANTHER" id="PTHR43498:SF1">
    <property type="entry name" value="COB--COM HETERODISULFIDE REDUCTASE IRON-SULFUR SUBUNIT A"/>
    <property type="match status" value="1"/>
</dbReference>
<dbReference type="Pfam" id="PF13237">
    <property type="entry name" value="Fer4_10"/>
    <property type="match status" value="1"/>
</dbReference>
<evidence type="ECO:0000256" key="9">
    <source>
        <dbReference type="ARBA" id="ARBA00023014"/>
    </source>
</evidence>
<accession>B5YJP3</accession>
<dbReference type="EnsemblBacteria" id="ACI20309">
    <property type="protein sequence ID" value="ACI20309"/>
    <property type="gene ID" value="THEYE_A0615"/>
</dbReference>
<gene>
    <name evidence="11" type="ordered locus">THEYE_A0615</name>
</gene>
<dbReference type="Pfam" id="PF12838">
    <property type="entry name" value="Fer4_7"/>
    <property type="match status" value="1"/>
</dbReference>
<evidence type="ECO:0000313" key="11">
    <source>
        <dbReference type="EMBL" id="ACI20309.1"/>
    </source>
</evidence>
<dbReference type="KEGG" id="tye:THEYE_A0615"/>
<keyword evidence="8" id="KW-0408">Iron</keyword>
<dbReference type="FunFam" id="3.30.70.20:FF:000081">
    <property type="entry name" value="Anaerobic sulfite reductase subunit C"/>
    <property type="match status" value="1"/>
</dbReference>
<evidence type="ECO:0000256" key="1">
    <source>
        <dbReference type="ARBA" id="ARBA00001974"/>
    </source>
</evidence>
<feature type="domain" description="4Fe-4S ferredoxin-type" evidence="10">
    <location>
        <begin position="230"/>
        <end position="259"/>
    </location>
</feature>
<name>B5YJP3_THEYD</name>
<dbReference type="Gene3D" id="3.30.70.20">
    <property type="match status" value="2"/>
</dbReference>
<dbReference type="EMBL" id="CP001147">
    <property type="protein sequence ID" value="ACI20309.1"/>
    <property type="molecule type" value="Genomic_DNA"/>
</dbReference>